<protein>
    <submittedName>
        <fullName evidence="1">Uncharacterized protein</fullName>
    </submittedName>
</protein>
<dbReference type="AlphaFoldDB" id="A0A4U5NWF1"/>
<evidence type="ECO:0000313" key="1">
    <source>
        <dbReference type="EMBL" id="TKR87899.1"/>
    </source>
</evidence>
<reference evidence="1 2" key="2">
    <citation type="journal article" date="2019" name="G3 (Bethesda)">
        <title>Hybrid Assembly of the Genome of the Entomopathogenic Nematode Steinernema carpocapsae Identifies the X-Chromosome.</title>
        <authorList>
            <person name="Serra L."/>
            <person name="Macchietto M."/>
            <person name="Macias-Munoz A."/>
            <person name="McGill C.J."/>
            <person name="Rodriguez I.M."/>
            <person name="Rodriguez B."/>
            <person name="Murad R."/>
            <person name="Mortazavi A."/>
        </authorList>
    </citation>
    <scope>NUCLEOTIDE SEQUENCE [LARGE SCALE GENOMIC DNA]</scope>
    <source>
        <strain evidence="1 2">ALL</strain>
    </source>
</reference>
<gene>
    <name evidence="1" type="ORF">L596_012228</name>
</gene>
<proteinExistence type="predicted"/>
<accession>A0A4U5NWF1</accession>
<dbReference type="EMBL" id="AZBU02000003">
    <property type="protein sequence ID" value="TKR87899.1"/>
    <property type="molecule type" value="Genomic_DNA"/>
</dbReference>
<comment type="caution">
    <text evidence="1">The sequence shown here is derived from an EMBL/GenBank/DDBJ whole genome shotgun (WGS) entry which is preliminary data.</text>
</comment>
<keyword evidence="2" id="KW-1185">Reference proteome</keyword>
<evidence type="ECO:0000313" key="2">
    <source>
        <dbReference type="Proteomes" id="UP000298663"/>
    </source>
</evidence>
<name>A0A4U5NWF1_STECR</name>
<sequence>MCHSLVFPKMKFFALILTTAFLLGIEATFHRNFNTNAAKRDADTDWIEYVCTKQIPVQVQDQVTTIYDELKKQGHIRNADDEDPKQLLDKLKTDVCKKMLGGATQRRFFYKF</sequence>
<dbReference type="Proteomes" id="UP000298663">
    <property type="component" value="Unassembled WGS sequence"/>
</dbReference>
<reference evidence="1 2" key="1">
    <citation type="journal article" date="2015" name="Genome Biol.">
        <title>Comparative genomics of Steinernema reveals deeply conserved gene regulatory networks.</title>
        <authorList>
            <person name="Dillman A.R."/>
            <person name="Macchietto M."/>
            <person name="Porter C.F."/>
            <person name="Rogers A."/>
            <person name="Williams B."/>
            <person name="Antoshechkin I."/>
            <person name="Lee M.M."/>
            <person name="Goodwin Z."/>
            <person name="Lu X."/>
            <person name="Lewis E.E."/>
            <person name="Goodrich-Blair H."/>
            <person name="Stock S.P."/>
            <person name="Adams B.J."/>
            <person name="Sternberg P.W."/>
            <person name="Mortazavi A."/>
        </authorList>
    </citation>
    <scope>NUCLEOTIDE SEQUENCE [LARGE SCALE GENOMIC DNA]</scope>
    <source>
        <strain evidence="1 2">ALL</strain>
    </source>
</reference>
<organism evidence="1 2">
    <name type="scientific">Steinernema carpocapsae</name>
    <name type="common">Entomopathogenic nematode</name>
    <dbReference type="NCBI Taxonomy" id="34508"/>
    <lineage>
        <taxon>Eukaryota</taxon>
        <taxon>Metazoa</taxon>
        <taxon>Ecdysozoa</taxon>
        <taxon>Nematoda</taxon>
        <taxon>Chromadorea</taxon>
        <taxon>Rhabditida</taxon>
        <taxon>Tylenchina</taxon>
        <taxon>Panagrolaimomorpha</taxon>
        <taxon>Strongyloidoidea</taxon>
        <taxon>Steinernematidae</taxon>
        <taxon>Steinernema</taxon>
    </lineage>
</organism>